<protein>
    <recommendedName>
        <fullName evidence="1">Outer membrane protein beta-barrel domain-containing protein</fullName>
    </recommendedName>
</protein>
<gene>
    <name evidence="2" type="ORF">EMA8858_01901</name>
</gene>
<name>A0ABN8ES90_9BACT</name>
<keyword evidence="3" id="KW-1185">Reference proteome</keyword>
<dbReference type="EMBL" id="CAKLPY010000001">
    <property type="protein sequence ID" value="CAH0995774.1"/>
    <property type="molecule type" value="Genomic_DNA"/>
</dbReference>
<proteinExistence type="predicted"/>
<evidence type="ECO:0000313" key="2">
    <source>
        <dbReference type="EMBL" id="CAH0995774.1"/>
    </source>
</evidence>
<sequence>MKLCGLIFASYSGRIYQFNIILEMKQLLLLLLLTIASTSLSAQIKEDTARMKSDSVQVDTVFGQKEKLMKESTKKRKKVVVIDTVSYAQEYKRDAVKLQWGLRGGVNFGSFNTVDINNVFRVTSTGLPQFPIVKDKFLNNTQSAVGYLGGFFVRMTRGSFYFQPEALYSQKGGKFDILQSNGTLFKRVNGSFTAIDVPMTFGIRFRQGRVFAGPLLSFPMKFNNELEETLKVYTSNDLKNELFNRPSLGINIGIGFEFKHFFIEGRYEKGLANFIDYELGPANNPSNFQMIPSQFQISIGLVK</sequence>
<feature type="domain" description="Outer membrane protein beta-barrel" evidence="1">
    <location>
        <begin position="88"/>
        <end position="275"/>
    </location>
</feature>
<dbReference type="Proteomes" id="UP000837932">
    <property type="component" value="Unassembled WGS sequence"/>
</dbReference>
<evidence type="ECO:0000259" key="1">
    <source>
        <dbReference type="Pfam" id="PF13568"/>
    </source>
</evidence>
<comment type="caution">
    <text evidence="2">The sequence shown here is derived from an EMBL/GenBank/DDBJ whole genome shotgun (WGS) entry which is preliminary data.</text>
</comment>
<dbReference type="InterPro" id="IPR025665">
    <property type="entry name" value="Beta-barrel_OMP_2"/>
</dbReference>
<accession>A0ABN8ES90</accession>
<evidence type="ECO:0000313" key="3">
    <source>
        <dbReference type="Proteomes" id="UP000837932"/>
    </source>
</evidence>
<organism evidence="2 3">
    <name type="scientific">Emticicia aquatica</name>
    <dbReference type="NCBI Taxonomy" id="1681835"/>
    <lineage>
        <taxon>Bacteria</taxon>
        <taxon>Pseudomonadati</taxon>
        <taxon>Bacteroidota</taxon>
        <taxon>Cytophagia</taxon>
        <taxon>Cytophagales</taxon>
        <taxon>Leadbetterellaceae</taxon>
        <taxon>Emticicia</taxon>
    </lineage>
</organism>
<reference evidence="2" key="1">
    <citation type="submission" date="2021-12" db="EMBL/GenBank/DDBJ databases">
        <authorList>
            <person name="Rodrigo-Torres L."/>
            <person name="Arahal R. D."/>
            <person name="Lucena T."/>
        </authorList>
    </citation>
    <scope>NUCLEOTIDE SEQUENCE</scope>
    <source>
        <strain evidence="2">CECT 8858</strain>
    </source>
</reference>
<dbReference type="Pfam" id="PF13568">
    <property type="entry name" value="OMP_b-brl_2"/>
    <property type="match status" value="1"/>
</dbReference>